<evidence type="ECO:0000256" key="5">
    <source>
        <dbReference type="ARBA" id="ARBA00032748"/>
    </source>
</evidence>
<comment type="similarity">
    <text evidence="2">Belongs to the AROS family.</text>
</comment>
<dbReference type="GO" id="GO:0005730">
    <property type="term" value="C:nucleolus"/>
    <property type="evidence" value="ECO:0007669"/>
    <property type="project" value="UniProtKB-SubCell"/>
</dbReference>
<accession>A0AAD8BP01</accession>
<reference evidence="7" key="2">
    <citation type="submission" date="2023-04" db="EMBL/GenBank/DDBJ databases">
        <authorList>
            <person name="Bu L."/>
            <person name="Lu L."/>
            <person name="Laidemitt M.R."/>
            <person name="Zhang S.M."/>
            <person name="Mutuku M."/>
            <person name="Mkoji G."/>
            <person name="Steinauer M."/>
            <person name="Loker E.S."/>
        </authorList>
    </citation>
    <scope>NUCLEOTIDE SEQUENCE</scope>
    <source>
        <strain evidence="7">KasaAsao</strain>
        <tissue evidence="7">Whole Snail</tissue>
    </source>
</reference>
<comment type="caution">
    <text evidence="7">The sequence shown here is derived from an EMBL/GenBank/DDBJ whole genome shotgun (WGS) entry which is preliminary data.</text>
</comment>
<dbReference type="Pfam" id="PF15684">
    <property type="entry name" value="AROS"/>
    <property type="match status" value="1"/>
</dbReference>
<dbReference type="PRINTS" id="PR02029">
    <property type="entry name" value="ACTREGSIRT1"/>
</dbReference>
<dbReference type="AlphaFoldDB" id="A0AAD8BP01"/>
<organism evidence="7 8">
    <name type="scientific">Biomphalaria pfeifferi</name>
    <name type="common">Bloodfluke planorb</name>
    <name type="synonym">Freshwater snail</name>
    <dbReference type="NCBI Taxonomy" id="112525"/>
    <lineage>
        <taxon>Eukaryota</taxon>
        <taxon>Metazoa</taxon>
        <taxon>Spiralia</taxon>
        <taxon>Lophotrochozoa</taxon>
        <taxon>Mollusca</taxon>
        <taxon>Gastropoda</taxon>
        <taxon>Heterobranchia</taxon>
        <taxon>Euthyneura</taxon>
        <taxon>Panpulmonata</taxon>
        <taxon>Hygrophila</taxon>
        <taxon>Lymnaeoidea</taxon>
        <taxon>Planorbidae</taxon>
        <taxon>Biomphalaria</taxon>
    </lineage>
</organism>
<evidence type="ECO:0000256" key="4">
    <source>
        <dbReference type="ARBA" id="ARBA00023242"/>
    </source>
</evidence>
<dbReference type="Proteomes" id="UP001233172">
    <property type="component" value="Unassembled WGS sequence"/>
</dbReference>
<evidence type="ECO:0000256" key="6">
    <source>
        <dbReference type="SAM" id="MobiDB-lite"/>
    </source>
</evidence>
<proteinExistence type="inferred from homology"/>
<evidence type="ECO:0000256" key="3">
    <source>
        <dbReference type="ARBA" id="ARBA00016855"/>
    </source>
</evidence>
<keyword evidence="4" id="KW-0539">Nucleus</keyword>
<name>A0AAD8BP01_BIOPF</name>
<evidence type="ECO:0000313" key="7">
    <source>
        <dbReference type="EMBL" id="KAK0058060.1"/>
    </source>
</evidence>
<dbReference type="InterPro" id="IPR023262">
    <property type="entry name" value="AROS"/>
</dbReference>
<reference evidence="7" key="1">
    <citation type="journal article" date="2023" name="PLoS Negl. Trop. Dis.">
        <title>A genome sequence for Biomphalaria pfeifferi, the major vector snail for the human-infecting parasite Schistosoma mansoni.</title>
        <authorList>
            <person name="Bu L."/>
            <person name="Lu L."/>
            <person name="Laidemitt M.R."/>
            <person name="Zhang S.M."/>
            <person name="Mutuku M."/>
            <person name="Mkoji G."/>
            <person name="Steinauer M."/>
            <person name="Loker E.S."/>
        </authorList>
    </citation>
    <scope>NUCLEOTIDE SEQUENCE</scope>
    <source>
        <strain evidence="7">KasaAsao</strain>
    </source>
</reference>
<dbReference type="PANTHER" id="PTHR31454:SF2">
    <property type="entry name" value="ACTIVE REGULATOR OF SIRT1"/>
    <property type="match status" value="1"/>
</dbReference>
<protein>
    <recommendedName>
        <fullName evidence="3">Active regulator of SIRT1</fullName>
    </recommendedName>
    <alternativeName>
        <fullName evidence="5">40S ribosomal protein S19-binding protein 1</fullName>
    </alternativeName>
</protein>
<gene>
    <name evidence="7" type="ORF">Bpfe_012384</name>
</gene>
<sequence>MSVELVARSLRLDLEDVEKGQSKKSSVKESQVYTARQGINRKKRKQERKKEKEILEKRKGKKLMSAIEKYKEKNCIDNTESNVEALLRLTELGKVNNVVAEKILYKQPCQLSRDLKVEIVQETKSTVFTDEDFKKFSKEYKKK</sequence>
<comment type="subcellular location">
    <subcellularLocation>
        <location evidence="1">Nucleus</location>
        <location evidence="1">Nucleolus</location>
    </subcellularLocation>
</comment>
<evidence type="ECO:0000256" key="2">
    <source>
        <dbReference type="ARBA" id="ARBA00007318"/>
    </source>
</evidence>
<keyword evidence="8" id="KW-1185">Reference proteome</keyword>
<evidence type="ECO:0000313" key="8">
    <source>
        <dbReference type="Proteomes" id="UP001233172"/>
    </source>
</evidence>
<dbReference type="GO" id="GO:0019899">
    <property type="term" value="F:enzyme binding"/>
    <property type="evidence" value="ECO:0007669"/>
    <property type="project" value="TreeGrafter"/>
</dbReference>
<dbReference type="EMBL" id="JASAOG010000050">
    <property type="protein sequence ID" value="KAK0058060.1"/>
    <property type="molecule type" value="Genomic_DNA"/>
</dbReference>
<feature type="region of interest" description="Disordered" evidence="6">
    <location>
        <begin position="17"/>
        <end position="52"/>
    </location>
</feature>
<dbReference type="PANTHER" id="PTHR31454">
    <property type="entry name" value="ACTIVE REGULATOR OF SIRT1"/>
    <property type="match status" value="1"/>
</dbReference>
<evidence type="ECO:0000256" key="1">
    <source>
        <dbReference type="ARBA" id="ARBA00004604"/>
    </source>
</evidence>